<dbReference type="InterPro" id="IPR007110">
    <property type="entry name" value="Ig-like_dom"/>
</dbReference>
<dbReference type="SMART" id="SM00406">
    <property type="entry name" value="IGv"/>
    <property type="match status" value="2"/>
</dbReference>
<dbReference type="GO" id="GO:0050852">
    <property type="term" value="P:T cell receptor signaling pathway"/>
    <property type="evidence" value="ECO:0007669"/>
    <property type="project" value="TreeGrafter"/>
</dbReference>
<dbReference type="STRING" id="80966.ENSAPOP00000011229"/>
<evidence type="ECO:0000259" key="7">
    <source>
        <dbReference type="PROSITE" id="PS50835"/>
    </source>
</evidence>
<dbReference type="GO" id="GO:1903037">
    <property type="term" value="P:regulation of leukocyte cell-cell adhesion"/>
    <property type="evidence" value="ECO:0007669"/>
    <property type="project" value="UniProtKB-ARBA"/>
</dbReference>
<dbReference type="PROSITE" id="PS50835">
    <property type="entry name" value="IG_LIKE"/>
    <property type="match status" value="2"/>
</dbReference>
<evidence type="ECO:0000256" key="6">
    <source>
        <dbReference type="ARBA" id="ARBA00023319"/>
    </source>
</evidence>
<dbReference type="InterPro" id="IPR050504">
    <property type="entry name" value="IgSF_BTN/MOG"/>
</dbReference>
<evidence type="ECO:0000313" key="8">
    <source>
        <dbReference type="Ensembl" id="ENSAPOP00000011229.1"/>
    </source>
</evidence>
<dbReference type="InterPro" id="IPR003599">
    <property type="entry name" value="Ig_sub"/>
</dbReference>
<feature type="domain" description="Ig-like" evidence="7">
    <location>
        <begin position="15"/>
        <end position="121"/>
    </location>
</feature>
<organism evidence="8 9">
    <name type="scientific">Acanthochromis polyacanthus</name>
    <name type="common">spiny chromis</name>
    <dbReference type="NCBI Taxonomy" id="80966"/>
    <lineage>
        <taxon>Eukaryota</taxon>
        <taxon>Metazoa</taxon>
        <taxon>Chordata</taxon>
        <taxon>Craniata</taxon>
        <taxon>Vertebrata</taxon>
        <taxon>Euteleostomi</taxon>
        <taxon>Actinopterygii</taxon>
        <taxon>Neopterygii</taxon>
        <taxon>Teleostei</taxon>
        <taxon>Neoteleostei</taxon>
        <taxon>Acanthomorphata</taxon>
        <taxon>Ovalentaria</taxon>
        <taxon>Pomacentridae</taxon>
        <taxon>Acanthochromis</taxon>
    </lineage>
</organism>
<dbReference type="PANTHER" id="PTHR24100">
    <property type="entry name" value="BUTYROPHILIN"/>
    <property type="match status" value="1"/>
</dbReference>
<proteinExistence type="predicted"/>
<dbReference type="GO" id="GO:0009897">
    <property type="term" value="C:external side of plasma membrane"/>
    <property type="evidence" value="ECO:0007669"/>
    <property type="project" value="TreeGrafter"/>
</dbReference>
<dbReference type="Ensembl" id="ENSAPOT00000031516.1">
    <property type="protein sequence ID" value="ENSAPOP00000011229.1"/>
    <property type="gene ID" value="ENSAPOG00000013770.1"/>
</dbReference>
<dbReference type="GeneTree" id="ENSGT00940000153527"/>
<reference evidence="8" key="2">
    <citation type="submission" date="2025-09" db="UniProtKB">
        <authorList>
            <consortium name="Ensembl"/>
        </authorList>
    </citation>
    <scope>IDENTIFICATION</scope>
</reference>
<keyword evidence="6" id="KW-0393">Immunoglobulin domain</keyword>
<dbReference type="GO" id="GO:0005102">
    <property type="term" value="F:signaling receptor binding"/>
    <property type="evidence" value="ECO:0007669"/>
    <property type="project" value="TreeGrafter"/>
</dbReference>
<dbReference type="SUPFAM" id="SSF48726">
    <property type="entry name" value="Immunoglobulin"/>
    <property type="match status" value="2"/>
</dbReference>
<evidence type="ECO:0000313" key="9">
    <source>
        <dbReference type="Proteomes" id="UP000257200"/>
    </source>
</evidence>
<dbReference type="SMART" id="SM00409">
    <property type="entry name" value="IG"/>
    <property type="match status" value="2"/>
</dbReference>
<dbReference type="GO" id="GO:0050863">
    <property type="term" value="P:regulation of T cell activation"/>
    <property type="evidence" value="ECO:0007669"/>
    <property type="project" value="UniProtKB-ARBA"/>
</dbReference>
<comment type="subcellular location">
    <subcellularLocation>
        <location evidence="1">Membrane</location>
    </subcellularLocation>
</comment>
<evidence type="ECO:0000256" key="3">
    <source>
        <dbReference type="ARBA" id="ARBA00023136"/>
    </source>
</evidence>
<dbReference type="InParanoid" id="A0A3Q1F4M1"/>
<protein>
    <submittedName>
        <fullName evidence="8">Butyrophilin subfamily 1 member A1-like</fullName>
    </submittedName>
</protein>
<name>A0A3Q1F4M1_9TELE</name>
<dbReference type="InterPro" id="IPR013783">
    <property type="entry name" value="Ig-like_fold"/>
</dbReference>
<dbReference type="Gene3D" id="2.60.40.10">
    <property type="entry name" value="Immunoglobulins"/>
    <property type="match status" value="2"/>
</dbReference>
<dbReference type="PANTHER" id="PTHR24100:SF151">
    <property type="entry name" value="ICOS LIGAND"/>
    <property type="match status" value="1"/>
</dbReference>
<dbReference type="GO" id="GO:0001817">
    <property type="term" value="P:regulation of cytokine production"/>
    <property type="evidence" value="ECO:0007669"/>
    <property type="project" value="TreeGrafter"/>
</dbReference>
<evidence type="ECO:0000256" key="4">
    <source>
        <dbReference type="ARBA" id="ARBA00023157"/>
    </source>
</evidence>
<dbReference type="FunFam" id="2.60.40.10:FF:000142">
    <property type="entry name" value="V-set domain-containing T-cell activation inhibitor 1"/>
    <property type="match status" value="2"/>
</dbReference>
<dbReference type="InterPro" id="IPR003598">
    <property type="entry name" value="Ig_sub2"/>
</dbReference>
<evidence type="ECO:0000256" key="2">
    <source>
        <dbReference type="ARBA" id="ARBA00022729"/>
    </source>
</evidence>
<dbReference type="InterPro" id="IPR013106">
    <property type="entry name" value="Ig_V-set"/>
</dbReference>
<dbReference type="AlphaFoldDB" id="A0A3Q1F4M1"/>
<keyword evidence="9" id="KW-1185">Reference proteome</keyword>
<feature type="domain" description="Ig-like" evidence="7">
    <location>
        <begin position="124"/>
        <end position="248"/>
    </location>
</feature>
<dbReference type="Pfam" id="PF07686">
    <property type="entry name" value="V-set"/>
    <property type="match status" value="2"/>
</dbReference>
<keyword evidence="4" id="KW-1015">Disulfide bond</keyword>
<evidence type="ECO:0000256" key="5">
    <source>
        <dbReference type="ARBA" id="ARBA00023180"/>
    </source>
</evidence>
<evidence type="ECO:0000256" key="1">
    <source>
        <dbReference type="ARBA" id="ARBA00004370"/>
    </source>
</evidence>
<dbReference type="InterPro" id="IPR036179">
    <property type="entry name" value="Ig-like_dom_sf"/>
</dbReference>
<dbReference type="Proteomes" id="UP000257200">
    <property type="component" value="Unplaced"/>
</dbReference>
<dbReference type="FunCoup" id="A0A3Q1F4M1">
    <property type="interactions" value="159"/>
</dbReference>
<accession>A0A3Q1F4M1</accession>
<keyword evidence="5" id="KW-0325">Glycoprotein</keyword>
<dbReference type="SMART" id="SM00408">
    <property type="entry name" value="IGc2"/>
    <property type="match status" value="2"/>
</dbReference>
<keyword evidence="2" id="KW-0732">Signal</keyword>
<sequence length="327" mass="37159">CLVFCRKSYSKIHFPTECITVLCESQLIGPPRPIAALVGDDIILPCHLEPAVDVVSMTLEWTKFDTNSIFVHVWRSQQDVKHTQDKSYKGRTSLFTDELKMGNISLKLSNVKPSDRGTYKCFIPVLKKASFVELVVGKVELLISGENTDQFVTTLGDDIILPCHLEPAEDLTEMTLEWSRPDLEPRFVYVWRSGLELESKKHKTFQGRTMLFTEELQHGNISLRLNRVTPSDNGTYSCYIPTLEKQTNVHLDILFYSVLVKLWVVLHLLITADSGSLIFNFSLHLFSSFPCGAMMKTQSQPLSPELRKLSLEPCSCSQSDWKSMYSV</sequence>
<keyword evidence="3" id="KW-0472">Membrane</keyword>
<reference evidence="8" key="1">
    <citation type="submission" date="2025-08" db="UniProtKB">
        <authorList>
            <consortium name="Ensembl"/>
        </authorList>
    </citation>
    <scope>IDENTIFICATION</scope>
</reference>